<dbReference type="RefSeq" id="WP_116023147.1">
    <property type="nucleotide sequence ID" value="NZ_QTTT01000001.1"/>
</dbReference>
<accession>A0A3D9SPZ7</accession>
<evidence type="ECO:0000259" key="1">
    <source>
        <dbReference type="Pfam" id="PF04149"/>
    </source>
</evidence>
<proteinExistence type="predicted"/>
<dbReference type="OrthoDB" id="3482778at2"/>
<gene>
    <name evidence="2" type="ORF">DFJ69_3161</name>
</gene>
<feature type="domain" description="DUF397" evidence="1">
    <location>
        <begin position="4"/>
        <end position="58"/>
    </location>
</feature>
<dbReference type="InterPro" id="IPR007278">
    <property type="entry name" value="DUF397"/>
</dbReference>
<evidence type="ECO:0000313" key="2">
    <source>
        <dbReference type="EMBL" id="REE97687.1"/>
    </source>
</evidence>
<evidence type="ECO:0000313" key="3">
    <source>
        <dbReference type="Proteomes" id="UP000256661"/>
    </source>
</evidence>
<dbReference type="Pfam" id="PF04149">
    <property type="entry name" value="DUF397"/>
    <property type="match status" value="1"/>
</dbReference>
<keyword evidence="3" id="KW-1185">Reference proteome</keyword>
<reference evidence="2 3" key="1">
    <citation type="submission" date="2018-08" db="EMBL/GenBank/DDBJ databases">
        <title>Sequencing the genomes of 1000 actinobacteria strains.</title>
        <authorList>
            <person name="Klenk H.-P."/>
        </authorList>
    </citation>
    <scope>NUCLEOTIDE SEQUENCE [LARGE SCALE GENOMIC DNA]</scope>
    <source>
        <strain evidence="2 3">DSM 43927</strain>
    </source>
</reference>
<name>A0A3D9SPZ7_9ACTN</name>
<dbReference type="EMBL" id="QTTT01000001">
    <property type="protein sequence ID" value="REE97687.1"/>
    <property type="molecule type" value="Genomic_DNA"/>
</dbReference>
<comment type="caution">
    <text evidence="2">The sequence shown here is derived from an EMBL/GenBank/DDBJ whole genome shotgun (WGS) entry which is preliminary data.</text>
</comment>
<protein>
    <submittedName>
        <fullName evidence="2">Uncharacterized protein DUF397</fullName>
    </submittedName>
</protein>
<dbReference type="AlphaFoldDB" id="A0A3D9SPZ7"/>
<organism evidence="2 3">
    <name type="scientific">Thermomonospora umbrina</name>
    <dbReference type="NCBI Taxonomy" id="111806"/>
    <lineage>
        <taxon>Bacteria</taxon>
        <taxon>Bacillati</taxon>
        <taxon>Actinomycetota</taxon>
        <taxon>Actinomycetes</taxon>
        <taxon>Streptosporangiales</taxon>
        <taxon>Thermomonosporaceae</taxon>
        <taxon>Thermomonospora</taxon>
    </lineage>
</organism>
<sequence>MKITWRKSTRSNSNSGQQSCVEVASLPAGIGLRDSKNPTAGHLSLTPQTFRHLLERLKDR</sequence>
<dbReference type="Proteomes" id="UP000256661">
    <property type="component" value="Unassembled WGS sequence"/>
</dbReference>